<reference evidence="6" key="1">
    <citation type="submission" date="2021-01" db="EMBL/GenBank/DDBJ databases">
        <authorList>
            <person name="Kaushik A."/>
        </authorList>
    </citation>
    <scope>NUCLEOTIDE SEQUENCE</scope>
    <source>
        <strain evidence="6">AG4-R118</strain>
    </source>
</reference>
<proteinExistence type="predicted"/>
<dbReference type="EMBL" id="CAJMWX010000770">
    <property type="protein sequence ID" value="CAE6428499.1"/>
    <property type="molecule type" value="Genomic_DNA"/>
</dbReference>
<gene>
    <name evidence="6" type="ORF">RDB_LOCUS31884</name>
</gene>
<dbReference type="PANTHER" id="PTHR44329:SF288">
    <property type="entry name" value="MITOGEN-ACTIVATED PROTEIN KINASE KINASE KINASE 20"/>
    <property type="match status" value="1"/>
</dbReference>
<keyword evidence="2" id="KW-0547">Nucleotide-binding</keyword>
<dbReference type="GO" id="GO:0004674">
    <property type="term" value="F:protein serine/threonine kinase activity"/>
    <property type="evidence" value="ECO:0007669"/>
    <property type="project" value="TreeGrafter"/>
</dbReference>
<dbReference type="Proteomes" id="UP000663888">
    <property type="component" value="Unassembled WGS sequence"/>
</dbReference>
<feature type="domain" description="Protein kinase" evidence="5">
    <location>
        <begin position="687"/>
        <end position="968"/>
    </location>
</feature>
<accession>A0A8H2XPX2</accession>
<dbReference type="Pfam" id="PF07714">
    <property type="entry name" value="PK_Tyr_Ser-Thr"/>
    <property type="match status" value="1"/>
</dbReference>
<dbReference type="GO" id="GO:0005524">
    <property type="term" value="F:ATP binding"/>
    <property type="evidence" value="ECO:0007669"/>
    <property type="project" value="UniProtKB-KW"/>
</dbReference>
<dbReference type="InterPro" id="IPR001245">
    <property type="entry name" value="Ser-Thr/Tyr_kinase_cat_dom"/>
</dbReference>
<protein>
    <recommendedName>
        <fullName evidence="5">Protein kinase domain-containing protein</fullName>
    </recommendedName>
</protein>
<dbReference type="PROSITE" id="PS00108">
    <property type="entry name" value="PROTEIN_KINASE_ST"/>
    <property type="match status" value="1"/>
</dbReference>
<evidence type="ECO:0000313" key="7">
    <source>
        <dbReference type="Proteomes" id="UP000663888"/>
    </source>
</evidence>
<organism evidence="6 7">
    <name type="scientific">Rhizoctonia solani</name>
    <dbReference type="NCBI Taxonomy" id="456999"/>
    <lineage>
        <taxon>Eukaryota</taxon>
        <taxon>Fungi</taxon>
        <taxon>Dikarya</taxon>
        <taxon>Basidiomycota</taxon>
        <taxon>Agaricomycotina</taxon>
        <taxon>Agaricomycetes</taxon>
        <taxon>Cantharellales</taxon>
        <taxon>Ceratobasidiaceae</taxon>
        <taxon>Rhizoctonia</taxon>
    </lineage>
</organism>
<feature type="domain" description="Protein kinase" evidence="5">
    <location>
        <begin position="38"/>
        <end position="317"/>
    </location>
</feature>
<evidence type="ECO:0000256" key="2">
    <source>
        <dbReference type="ARBA" id="ARBA00022741"/>
    </source>
</evidence>
<dbReference type="InterPro" id="IPR051681">
    <property type="entry name" value="Ser/Thr_Kinases-Pseudokinases"/>
</dbReference>
<evidence type="ECO:0000256" key="4">
    <source>
        <dbReference type="ARBA" id="ARBA00022840"/>
    </source>
</evidence>
<keyword evidence="1" id="KW-0808">Transferase</keyword>
<evidence type="ECO:0000313" key="6">
    <source>
        <dbReference type="EMBL" id="CAE6428499.1"/>
    </source>
</evidence>
<keyword evidence="3" id="KW-0418">Kinase</keyword>
<dbReference type="PANTHER" id="PTHR44329">
    <property type="entry name" value="SERINE/THREONINE-PROTEIN KINASE TNNI3K-RELATED"/>
    <property type="match status" value="1"/>
</dbReference>
<dbReference type="SUPFAM" id="SSF56112">
    <property type="entry name" value="Protein kinase-like (PK-like)"/>
    <property type="match status" value="3"/>
</dbReference>
<evidence type="ECO:0000256" key="3">
    <source>
        <dbReference type="ARBA" id="ARBA00022777"/>
    </source>
</evidence>
<evidence type="ECO:0000259" key="5">
    <source>
        <dbReference type="PROSITE" id="PS50011"/>
    </source>
</evidence>
<dbReference type="AlphaFoldDB" id="A0A8H2XPX2"/>
<dbReference type="InterPro" id="IPR000719">
    <property type="entry name" value="Prot_kinase_dom"/>
</dbReference>
<dbReference type="SMART" id="SM00220">
    <property type="entry name" value="S_TKc"/>
    <property type="match status" value="2"/>
</dbReference>
<dbReference type="InterPro" id="IPR011009">
    <property type="entry name" value="Kinase-like_dom_sf"/>
</dbReference>
<dbReference type="Pfam" id="PF00069">
    <property type="entry name" value="Pkinase"/>
    <property type="match status" value="2"/>
</dbReference>
<comment type="caution">
    <text evidence="6">The sequence shown here is derived from an EMBL/GenBank/DDBJ whole genome shotgun (WGS) entry which is preliminary data.</text>
</comment>
<name>A0A8H2XPX2_9AGAM</name>
<dbReference type="Gene3D" id="1.10.510.10">
    <property type="entry name" value="Transferase(Phosphotransferase) domain 1"/>
    <property type="match status" value="3"/>
</dbReference>
<feature type="domain" description="Protein kinase" evidence="5">
    <location>
        <begin position="354"/>
        <end position="646"/>
    </location>
</feature>
<dbReference type="InterPro" id="IPR008271">
    <property type="entry name" value="Ser/Thr_kinase_AS"/>
</dbReference>
<evidence type="ECO:0000256" key="1">
    <source>
        <dbReference type="ARBA" id="ARBA00022679"/>
    </source>
</evidence>
<keyword evidence="4" id="KW-0067">ATP-binding</keyword>
<dbReference type="PROSITE" id="PS50011">
    <property type="entry name" value="PROTEIN_KINASE_DOM"/>
    <property type="match status" value="3"/>
</dbReference>
<sequence length="972" mass="109378">MLHPSDTMSRIYASPLWSEALGDANDITKFVQVSRVAQNLYEEAGLGGSADIFSGEYTRQDGGVTRVAIKCIRAFDLENNTDEQLERLQKKLLRELKIWRTLSGGANIVKLLGIMNGIGPLPSFVCELCPWNLQDYLERKTPLPRHTKMMTDTLKGLSFMHSLDSGPIAHGDMKMSNVLVTSDETAFICDFGRSYQASDQPSEVILSSSSPFAGTVRYMSPELLIPGSARPSPAADMWAYGCVALEILCRIQPYHETTSDVVVAELIRNGQPPSRRPQGPRGSLISDTLWDILASCWQAQDWRPTAHGFLGELTRMIQSGELPSLHIPMDAFPRISSEPIPAWPREIEDMNGQLTHFILRWRGLRSTVFSASLETSRVAVKVPRLNASLDNQTRHNHLEYIFRKVVTSRYGVHHPNIIEFLGITSGFTPHEGLVFELCFQWSLDKYLKKRPVMPERYTRSPDPYPSHYSLMCDILEGLKFMHGYPIPITHGDLTPENISVDNEGRAKINLFSFGRMLASLPLDAGVTATVESVLSFRWMSPELVTASNPQPTTESDMWMFGCICFWLLTLREPYAHISHDAHAGTEIMQGRPPATLAHVYRRATWTTNGLWSAIGKCWRLDPLKRPSATEFMKGLTQLEGRIIKWLPTSVIDLAGKVHFNLPRPQDHNQLARYQFGWRMISDTKPRIVQESRIKMALYEATYVPKWYSRATRVVIKIGYDFETSPMARDALHSSLPDEIAIMAQIDHPCIHKLLGIDSNAQHIQLPNMVFEPLPEITLELLLGRDQTELTDRLRILHDIASAITYLHAHTNGSIAHGDISTANIYIFPGQRAKLTNFTCAFQYICGNWESSHQWAEAVVVPSHRSIFHSPESKNQPELELAFPTLAGDVWSFGIVMLSLYSARFRSTNLEDYNSYIDAGNSPLDLREASKDCDAQALAILRSTLAFEPLNRHSMSTVLSQLSHLAPGLEQGR</sequence>